<dbReference type="Proteomes" id="UP000595001">
    <property type="component" value="Chromosome"/>
</dbReference>
<dbReference type="Pfam" id="PF04307">
    <property type="entry name" value="YdjM"/>
    <property type="match status" value="1"/>
</dbReference>
<gene>
    <name evidence="2" type="ORF">I7X12_19375</name>
</gene>
<evidence type="ECO:0000313" key="2">
    <source>
        <dbReference type="EMBL" id="QPV62852.1"/>
    </source>
</evidence>
<dbReference type="AlphaFoldDB" id="A0A7T3FYD4"/>
<keyword evidence="1" id="KW-1133">Transmembrane helix</keyword>
<organism evidence="2 3">
    <name type="scientific">Halosimplex litoreum</name>
    <dbReference type="NCBI Taxonomy" id="1198301"/>
    <lineage>
        <taxon>Archaea</taxon>
        <taxon>Methanobacteriati</taxon>
        <taxon>Methanobacteriota</taxon>
        <taxon>Stenosarchaea group</taxon>
        <taxon>Halobacteria</taxon>
        <taxon>Halobacteriales</taxon>
        <taxon>Haloarculaceae</taxon>
        <taxon>Halosimplex</taxon>
    </lineage>
</organism>
<keyword evidence="3" id="KW-1185">Reference proteome</keyword>
<dbReference type="RefSeq" id="WP_198061650.1">
    <property type="nucleotide sequence ID" value="NZ_CP065856.1"/>
</dbReference>
<keyword evidence="1" id="KW-0472">Membrane</keyword>
<keyword evidence="1" id="KW-0812">Transmembrane</keyword>
<evidence type="ECO:0000256" key="1">
    <source>
        <dbReference type="SAM" id="Phobius"/>
    </source>
</evidence>
<keyword evidence="2" id="KW-0378">Hydrolase</keyword>
<dbReference type="GO" id="GO:0016787">
    <property type="term" value="F:hydrolase activity"/>
    <property type="evidence" value="ECO:0007669"/>
    <property type="project" value="UniProtKB-KW"/>
</dbReference>
<dbReference type="InterPro" id="IPR007404">
    <property type="entry name" value="YdjM-like"/>
</dbReference>
<proteinExistence type="predicted"/>
<dbReference type="GeneID" id="60590702"/>
<feature type="transmembrane region" description="Helical" evidence="1">
    <location>
        <begin position="145"/>
        <end position="169"/>
    </location>
</feature>
<evidence type="ECO:0000313" key="3">
    <source>
        <dbReference type="Proteomes" id="UP000595001"/>
    </source>
</evidence>
<accession>A0A7T3FYD4</accession>
<protein>
    <submittedName>
        <fullName evidence="2">Metal-dependent hydrolase</fullName>
    </submittedName>
</protein>
<dbReference type="OrthoDB" id="206308at2157"/>
<reference evidence="2 3" key="1">
    <citation type="submission" date="2020-12" db="EMBL/GenBank/DDBJ databases">
        <title>Halosimplex halophilum sp. nov. and Halosimplex salinum sp. nov., two new members of the genus Halosimplex.</title>
        <authorList>
            <person name="Cui H.L."/>
        </authorList>
    </citation>
    <scope>NUCLEOTIDE SEQUENCE [LARGE SCALE GENOMIC DNA]</scope>
    <source>
        <strain evidence="2 3">YGH94</strain>
    </source>
</reference>
<dbReference type="EMBL" id="CP065856">
    <property type="protein sequence ID" value="QPV62852.1"/>
    <property type="molecule type" value="Genomic_DNA"/>
</dbReference>
<dbReference type="KEGG" id="hlt:I7X12_19375"/>
<name>A0A7T3FYD4_9EURY</name>
<sequence>MYPWGHAAFAYLLFVGLALLAHRRVSRAQLIGVLVASQLPDLIDKPLAWWVPLLPSGRSLGHSLLFALPLIVTVGVVAHRAGHFGVAPAVAVGYLSHLLGDAYVEIYFWRVDELTYLLWPVLAPYPYDTPVDIFALLNAVAIPDLIAASIAGIVGCAVFAVHFAVAPWWSSPG</sequence>